<evidence type="ECO:0000313" key="3">
    <source>
        <dbReference type="EMBL" id="CAA6820318.1"/>
    </source>
</evidence>
<dbReference type="AlphaFoldDB" id="A0A6S6TVY4"/>
<dbReference type="InterPro" id="IPR011856">
    <property type="entry name" value="tRNA_endonuc-like_dom_sf"/>
</dbReference>
<dbReference type="EMBL" id="CACVAY010000098">
    <property type="protein sequence ID" value="CAA6820318.1"/>
    <property type="molecule type" value="Genomic_DNA"/>
</dbReference>
<evidence type="ECO:0000259" key="1">
    <source>
        <dbReference type="Pfam" id="PF09002"/>
    </source>
</evidence>
<proteinExistence type="predicted"/>
<dbReference type="Gene3D" id="1.10.10.680">
    <property type="entry name" value="Hypothetical protein VC1899 (Restriction endonuclease-like)"/>
    <property type="match status" value="1"/>
</dbReference>
<accession>A0A6S6TVY4</accession>
<evidence type="ECO:0000259" key="2">
    <source>
        <dbReference type="Pfam" id="PF23400"/>
    </source>
</evidence>
<dbReference type="Pfam" id="PF09002">
    <property type="entry name" value="Card1_endonuc"/>
    <property type="match status" value="1"/>
</dbReference>
<dbReference type="InterPro" id="IPR011335">
    <property type="entry name" value="Restrct_endonuc-II-like"/>
</dbReference>
<dbReference type="Pfam" id="PF23400">
    <property type="entry name" value="CARF_Card1"/>
    <property type="match status" value="1"/>
</dbReference>
<feature type="domain" description="Card1 endonuclease" evidence="1">
    <location>
        <begin position="239"/>
        <end position="376"/>
    </location>
</feature>
<dbReference type="Gene3D" id="3.40.50.10770">
    <property type="entry name" value="Hypothetical protein VC1899 like domain (Restriction endonuclease-like)"/>
    <property type="match status" value="1"/>
</dbReference>
<reference evidence="3" key="1">
    <citation type="submission" date="2020-01" db="EMBL/GenBank/DDBJ databases">
        <authorList>
            <person name="Meier V. D."/>
            <person name="Meier V D."/>
        </authorList>
    </citation>
    <scope>NUCLEOTIDE SEQUENCE</scope>
    <source>
        <strain evidence="3">HLG_WM_MAG_07</strain>
    </source>
</reference>
<dbReference type="Gene3D" id="3.40.1350.10">
    <property type="match status" value="1"/>
</dbReference>
<dbReference type="SUPFAM" id="SSF52980">
    <property type="entry name" value="Restriction endonuclease-like"/>
    <property type="match status" value="1"/>
</dbReference>
<gene>
    <name evidence="3" type="ORF">HELGO_WM19196</name>
</gene>
<dbReference type="InterPro" id="IPR015093">
    <property type="entry name" value="Card1_endonucl_dom"/>
</dbReference>
<organism evidence="3">
    <name type="scientific">uncultured Thiotrichaceae bacterium</name>
    <dbReference type="NCBI Taxonomy" id="298394"/>
    <lineage>
        <taxon>Bacteria</taxon>
        <taxon>Pseudomonadati</taxon>
        <taxon>Pseudomonadota</taxon>
        <taxon>Gammaproteobacteria</taxon>
        <taxon>Thiotrichales</taxon>
        <taxon>Thiotrichaceae</taxon>
        <taxon>environmental samples</taxon>
    </lineage>
</organism>
<dbReference type="GO" id="GO:0003676">
    <property type="term" value="F:nucleic acid binding"/>
    <property type="evidence" value="ECO:0007669"/>
    <property type="project" value="InterPro"/>
</dbReference>
<dbReference type="InterPro" id="IPR056339">
    <property type="entry name" value="CARF_Card1"/>
</dbReference>
<protein>
    <submittedName>
        <fullName evidence="3">DUF1887 domain-containing protein</fullName>
    </submittedName>
</protein>
<feature type="domain" description="Card1 CARF" evidence="2">
    <location>
        <begin position="8"/>
        <end position="148"/>
    </location>
</feature>
<name>A0A6S6TVY4_9GAMM</name>
<dbReference type="CDD" id="cd22364">
    <property type="entry name" value="VC1899-like"/>
    <property type="match status" value="1"/>
</dbReference>
<sequence length="380" mass="43098">MTNTIHTHVYLVSAQATPNVTPALDLSLRPKRVILLVSKDMQARADWLEQVLKEATGVDVSRWLIDHPWDIEHIQTRMMELLEHYQNESLALNATGGTKPMSIAAYETFRAYELPIFYVHPEKDQVVWLYPTGWPRHELADRISIRHYLMAYGSQVLSKGSPNIPSGYQEIAEDLIRDIEYFSSALGVLNYFANTAERTLTSKPLGQGNHSAALLDLLDKLEAQGIIDGNRRRLTFSSEAARFFANGGWLEQYVLKTINALKRDIPEIQETAMSLEVERGKKVRNELDVAFLADNKLHVIECKAKNFSKPDDNSGVETLYKLDSLTDVLGGMQARSLLISYKPLRGADQKRAGELKVQVIQEKQLQQLRSLLRQWIVQGL</sequence>